<gene>
    <name evidence="2" type="ORF">RJ641_019724</name>
</gene>
<comment type="caution">
    <text evidence="2">The sequence shown here is derived from an EMBL/GenBank/DDBJ whole genome shotgun (WGS) entry which is preliminary data.</text>
</comment>
<dbReference type="InterPro" id="IPR005162">
    <property type="entry name" value="Retrotrans_gag_dom"/>
</dbReference>
<keyword evidence="3" id="KW-1185">Reference proteome</keyword>
<evidence type="ECO:0000313" key="3">
    <source>
        <dbReference type="Proteomes" id="UP001370490"/>
    </source>
</evidence>
<feature type="domain" description="Retrotransposon gag" evidence="1">
    <location>
        <begin position="16"/>
        <end position="99"/>
    </location>
</feature>
<protein>
    <submittedName>
        <fullName evidence="2">Retrotransposon gag domain</fullName>
    </submittedName>
</protein>
<dbReference type="Pfam" id="PF03732">
    <property type="entry name" value="Retrotrans_gag"/>
    <property type="match status" value="1"/>
</dbReference>
<accession>A0AAN8URZ7</accession>
<evidence type="ECO:0000259" key="1">
    <source>
        <dbReference type="Pfam" id="PF03732"/>
    </source>
</evidence>
<organism evidence="2 3">
    <name type="scientific">Dillenia turbinata</name>
    <dbReference type="NCBI Taxonomy" id="194707"/>
    <lineage>
        <taxon>Eukaryota</taxon>
        <taxon>Viridiplantae</taxon>
        <taxon>Streptophyta</taxon>
        <taxon>Embryophyta</taxon>
        <taxon>Tracheophyta</taxon>
        <taxon>Spermatophyta</taxon>
        <taxon>Magnoliopsida</taxon>
        <taxon>eudicotyledons</taxon>
        <taxon>Gunneridae</taxon>
        <taxon>Pentapetalae</taxon>
        <taxon>Dilleniales</taxon>
        <taxon>Dilleniaceae</taxon>
        <taxon>Dillenia</taxon>
    </lineage>
</organism>
<sequence length="143" mass="16485">MQGILDDAAKVCMDPLYLKDTALLWWRRRCDDVHRGVDAITTWDGFDVEVKGQFQPTDAEDEARAKLRQLQHKNGHIHEYVREFSVGVQDITQSMATVESLFEFQQEEPGKDKGKKPKANVWEKRPIHLQNQAKLAKPSRVQA</sequence>
<reference evidence="2 3" key="1">
    <citation type="submission" date="2023-12" db="EMBL/GenBank/DDBJ databases">
        <title>A high-quality genome assembly for Dillenia turbinata (Dilleniales).</title>
        <authorList>
            <person name="Chanderbali A."/>
        </authorList>
    </citation>
    <scope>NUCLEOTIDE SEQUENCE [LARGE SCALE GENOMIC DNA]</scope>
    <source>
        <strain evidence="2">LSX21</strain>
        <tissue evidence="2">Leaf</tissue>
    </source>
</reference>
<evidence type="ECO:0000313" key="2">
    <source>
        <dbReference type="EMBL" id="KAK6914607.1"/>
    </source>
</evidence>
<dbReference type="Proteomes" id="UP001370490">
    <property type="component" value="Unassembled WGS sequence"/>
</dbReference>
<proteinExistence type="predicted"/>
<dbReference type="AlphaFoldDB" id="A0AAN8URZ7"/>
<dbReference type="EMBL" id="JBAMMX010000025">
    <property type="protein sequence ID" value="KAK6914607.1"/>
    <property type="molecule type" value="Genomic_DNA"/>
</dbReference>
<name>A0AAN8URZ7_9MAGN</name>